<comment type="caution">
    <text evidence="1">The sequence shown here is derived from an EMBL/GenBank/DDBJ whole genome shotgun (WGS) entry which is preliminary data.</text>
</comment>
<proteinExistence type="predicted"/>
<gene>
    <name evidence="1" type="primary">jg2150</name>
    <name evidence="1" type="ORF">PAEG_LOCUS3918</name>
</gene>
<dbReference type="EMBL" id="CAKXAJ010013051">
    <property type="protein sequence ID" value="CAH2215833.1"/>
    <property type="molecule type" value="Genomic_DNA"/>
</dbReference>
<evidence type="ECO:0000313" key="1">
    <source>
        <dbReference type="EMBL" id="CAH2215833.1"/>
    </source>
</evidence>
<reference evidence="1" key="1">
    <citation type="submission" date="2022-03" db="EMBL/GenBank/DDBJ databases">
        <authorList>
            <person name="Lindestad O."/>
        </authorList>
    </citation>
    <scope>NUCLEOTIDE SEQUENCE</scope>
</reference>
<feature type="non-terminal residue" evidence="1">
    <location>
        <position position="1"/>
    </location>
</feature>
<dbReference type="AlphaFoldDB" id="A0A8S4QKL8"/>
<accession>A0A8S4QKL8</accession>
<sequence length="69" mass="7047">GAPAWRARAPRVSNGGSSTAGVIRDAAVVEAVGVLQMLLLQSRLACFVLPCRPAPAGLEPFCAACGIQK</sequence>
<evidence type="ECO:0000313" key="2">
    <source>
        <dbReference type="Proteomes" id="UP000838756"/>
    </source>
</evidence>
<dbReference type="Proteomes" id="UP000838756">
    <property type="component" value="Unassembled WGS sequence"/>
</dbReference>
<keyword evidence="2" id="KW-1185">Reference proteome</keyword>
<name>A0A8S4QKL8_9NEOP</name>
<protein>
    <submittedName>
        <fullName evidence="1">Jg2150 protein</fullName>
    </submittedName>
</protein>
<organism evidence="1 2">
    <name type="scientific">Pararge aegeria aegeria</name>
    <dbReference type="NCBI Taxonomy" id="348720"/>
    <lineage>
        <taxon>Eukaryota</taxon>
        <taxon>Metazoa</taxon>
        <taxon>Ecdysozoa</taxon>
        <taxon>Arthropoda</taxon>
        <taxon>Hexapoda</taxon>
        <taxon>Insecta</taxon>
        <taxon>Pterygota</taxon>
        <taxon>Neoptera</taxon>
        <taxon>Endopterygota</taxon>
        <taxon>Lepidoptera</taxon>
        <taxon>Glossata</taxon>
        <taxon>Ditrysia</taxon>
        <taxon>Papilionoidea</taxon>
        <taxon>Nymphalidae</taxon>
        <taxon>Satyrinae</taxon>
        <taxon>Satyrini</taxon>
        <taxon>Parargina</taxon>
        <taxon>Pararge</taxon>
    </lineage>
</organism>